<name>A0A6S6QW07_9HYPH</name>
<feature type="region of interest" description="Disordered" evidence="1">
    <location>
        <begin position="1"/>
        <end position="107"/>
    </location>
</feature>
<proteinExistence type="predicted"/>
<organism evidence="2 3">
    <name type="scientific">Terrihabitans soli</name>
    <dbReference type="NCBI Taxonomy" id="708113"/>
    <lineage>
        <taxon>Bacteria</taxon>
        <taxon>Pseudomonadati</taxon>
        <taxon>Pseudomonadota</taxon>
        <taxon>Alphaproteobacteria</taxon>
        <taxon>Hyphomicrobiales</taxon>
        <taxon>Terrihabitans</taxon>
    </lineage>
</organism>
<gene>
    <name evidence="2" type="ORF">IZ6_21670</name>
</gene>
<dbReference type="Proteomes" id="UP000515317">
    <property type="component" value="Chromosome"/>
</dbReference>
<evidence type="ECO:0000313" key="3">
    <source>
        <dbReference type="Proteomes" id="UP000515317"/>
    </source>
</evidence>
<accession>A0A6S6QW07</accession>
<feature type="compositionally biased region" description="Polar residues" evidence="1">
    <location>
        <begin position="1"/>
        <end position="13"/>
    </location>
</feature>
<evidence type="ECO:0000313" key="2">
    <source>
        <dbReference type="EMBL" id="BCJ91432.1"/>
    </source>
</evidence>
<evidence type="ECO:0000256" key="1">
    <source>
        <dbReference type="SAM" id="MobiDB-lite"/>
    </source>
</evidence>
<dbReference type="AlphaFoldDB" id="A0A6S6QW07"/>
<protein>
    <submittedName>
        <fullName evidence="2">Uncharacterized protein</fullName>
    </submittedName>
</protein>
<feature type="compositionally biased region" description="Low complexity" evidence="1">
    <location>
        <begin position="63"/>
        <end position="88"/>
    </location>
</feature>
<dbReference type="EMBL" id="AP023361">
    <property type="protein sequence ID" value="BCJ91432.1"/>
    <property type="molecule type" value="Genomic_DNA"/>
</dbReference>
<dbReference type="KEGG" id="tso:IZ6_21670"/>
<reference evidence="2 3" key="1">
    <citation type="submission" date="2020-08" db="EMBL/GenBank/DDBJ databases">
        <title>Genome sequence of Rhizobiales bacterium strain IZ6.</title>
        <authorList>
            <person name="Nakai R."/>
            <person name="Naganuma T."/>
        </authorList>
    </citation>
    <scope>NUCLEOTIDE SEQUENCE [LARGE SCALE GENOMIC DNA]</scope>
    <source>
        <strain evidence="2 3">IZ6</strain>
    </source>
</reference>
<feature type="compositionally biased region" description="Polar residues" evidence="1">
    <location>
        <begin position="42"/>
        <end position="58"/>
    </location>
</feature>
<keyword evidence="3" id="KW-1185">Reference proteome</keyword>
<sequence>MPQPATDPNNQVAPSAVGLPGGGSSVPQTPGSGVGSKVPLYGTQNASGIGGSINASEQRSSDTDCTGTGTRSSTGSGSTSTTTSSCASGGLGTKSITGSGSAIDVTR</sequence>